<evidence type="ECO:0000313" key="1">
    <source>
        <dbReference type="EMBL" id="WVX47129.1"/>
    </source>
</evidence>
<keyword evidence="2" id="KW-1185">Reference proteome</keyword>
<evidence type="ECO:0000313" key="2">
    <source>
        <dbReference type="Proteomes" id="UP001318682"/>
    </source>
</evidence>
<name>A0ABZ2BM00_9RHOB</name>
<accession>A0ABZ2BM00</accession>
<dbReference type="Proteomes" id="UP001318682">
    <property type="component" value="Chromosome"/>
</dbReference>
<sequence>MIADGTFFFWPKAARARSPSKPPKPRSSPVFIGDCIQPWGGDTMLLHLWRRDEKDDQPSE</sequence>
<reference evidence="2" key="2">
    <citation type="submission" date="2024-01" db="EMBL/GenBank/DDBJ databases">
        <title>Roseobacter fucihabitans sp. nov., isolated from the brown alga Fucus spiralis.</title>
        <authorList>
            <person name="Hahnke S."/>
            <person name="Berger M."/>
            <person name="Schlingloff A."/>
            <person name="Athale I."/>
            <person name="Neumann-Schaal M."/>
            <person name="Adenaya A."/>
            <person name="Poehlein A."/>
            <person name="Daniel R."/>
            <person name="Pertersen J."/>
            <person name="Brinkhoff T."/>
        </authorList>
    </citation>
    <scope>NUCLEOTIDE SEQUENCE [LARGE SCALE GENOMIC DNA]</scope>
    <source>
        <strain evidence="2">B14</strain>
    </source>
</reference>
<gene>
    <name evidence="1" type="ORF">ROLI_001940</name>
</gene>
<proteinExistence type="predicted"/>
<protein>
    <submittedName>
        <fullName evidence="1">Uncharacterized protein</fullName>
    </submittedName>
</protein>
<reference evidence="1 2" key="1">
    <citation type="submission" date="2015-07" db="EMBL/GenBank/DDBJ databases">
        <authorList>
            <person name="Voget S."/>
            <person name="Dogs M."/>
            <person name="Brinkhoff T.H."/>
            <person name="Daniel R."/>
        </authorList>
    </citation>
    <scope>NUCLEOTIDE SEQUENCE [LARGE SCALE GENOMIC DNA]</scope>
    <source>
        <strain evidence="1 2">B14</strain>
    </source>
</reference>
<dbReference type="EMBL" id="CP143423">
    <property type="protein sequence ID" value="WVX47129.1"/>
    <property type="molecule type" value="Genomic_DNA"/>
</dbReference>
<organism evidence="1 2">
    <name type="scientific">Roseobacter fucihabitans</name>
    <dbReference type="NCBI Taxonomy" id="1537242"/>
    <lineage>
        <taxon>Bacteria</taxon>
        <taxon>Pseudomonadati</taxon>
        <taxon>Pseudomonadota</taxon>
        <taxon>Alphaproteobacteria</taxon>
        <taxon>Rhodobacterales</taxon>
        <taxon>Roseobacteraceae</taxon>
        <taxon>Roseobacter</taxon>
    </lineage>
</organism>